<dbReference type="SMART" id="SM01060">
    <property type="entry name" value="Catalase"/>
    <property type="match status" value="1"/>
</dbReference>
<dbReference type="InterPro" id="IPR020835">
    <property type="entry name" value="Catalase_sf"/>
</dbReference>
<dbReference type="Gene3D" id="2.40.180.10">
    <property type="entry name" value="Catalase core domain"/>
    <property type="match status" value="1"/>
</dbReference>
<feature type="non-terminal residue" evidence="9">
    <location>
        <position position="1"/>
    </location>
</feature>
<dbReference type="PANTHER" id="PTHR11465:SF9">
    <property type="entry name" value="CATALASE"/>
    <property type="match status" value="1"/>
</dbReference>
<evidence type="ECO:0000256" key="1">
    <source>
        <dbReference type="ARBA" id="ARBA00005329"/>
    </source>
</evidence>
<evidence type="ECO:0000256" key="2">
    <source>
        <dbReference type="ARBA" id="ARBA00022559"/>
    </source>
</evidence>
<dbReference type="PRINTS" id="PR00067">
    <property type="entry name" value="CATALASE"/>
</dbReference>
<evidence type="ECO:0000259" key="8">
    <source>
        <dbReference type="SMART" id="SM01060"/>
    </source>
</evidence>
<dbReference type="GO" id="GO:0005737">
    <property type="term" value="C:cytoplasm"/>
    <property type="evidence" value="ECO:0007669"/>
    <property type="project" value="TreeGrafter"/>
</dbReference>
<dbReference type="Pfam" id="PF06628">
    <property type="entry name" value="Catalase-rel"/>
    <property type="match status" value="1"/>
</dbReference>
<dbReference type="InterPro" id="IPR002226">
    <property type="entry name" value="Catalase_haem_BS"/>
</dbReference>
<evidence type="ECO:0000256" key="6">
    <source>
        <dbReference type="ARBA" id="ARBA00023004"/>
    </source>
</evidence>
<gene>
    <name evidence="9" type="ORF">LCGC14_2048860</name>
</gene>
<keyword evidence="5" id="KW-0560">Oxidoreductase</keyword>
<dbReference type="InterPro" id="IPR018028">
    <property type="entry name" value="Catalase"/>
</dbReference>
<dbReference type="PROSITE" id="PS00437">
    <property type="entry name" value="CATALASE_1"/>
    <property type="match status" value="1"/>
</dbReference>
<comment type="caution">
    <text evidence="9">The sequence shown here is derived from an EMBL/GenBank/DDBJ whole genome shotgun (WGS) entry which is preliminary data.</text>
</comment>
<proteinExistence type="inferred from homology"/>
<evidence type="ECO:0000256" key="3">
    <source>
        <dbReference type="ARBA" id="ARBA00022617"/>
    </source>
</evidence>
<dbReference type="AlphaFoldDB" id="A0A0F9EPJ9"/>
<evidence type="ECO:0000256" key="4">
    <source>
        <dbReference type="ARBA" id="ARBA00022723"/>
    </source>
</evidence>
<dbReference type="SUPFAM" id="SSF56634">
    <property type="entry name" value="Heme-dependent catalase-like"/>
    <property type="match status" value="1"/>
</dbReference>
<sequence length="208" mass="23690">TKVWPHGDYPLIKVGIMELNQNPANYFAEVEQAAFDPSNRVPGVSYSPDKMLQGRLFSYADAHRYRLGVNYQSLQVNQPKAANVNTYHRDGFMRYDGNFGNSVVYEPNSFGGPIENLTFKEPPLKISGDADRYNQPRVDADFIQPGNLFRLMTPEEQDRLIQNLVNSLKTVPKFIQERMVKHFFKANSNWGERVSTELGIEALPTIST</sequence>
<protein>
    <recommendedName>
        <fullName evidence="8">Catalase core domain-containing protein</fullName>
    </recommendedName>
</protein>
<dbReference type="PANTHER" id="PTHR11465">
    <property type="entry name" value="CATALASE"/>
    <property type="match status" value="1"/>
</dbReference>
<comment type="similarity">
    <text evidence="1">Belongs to the catalase family.</text>
</comment>
<dbReference type="GO" id="GO:0046872">
    <property type="term" value="F:metal ion binding"/>
    <property type="evidence" value="ECO:0007669"/>
    <property type="project" value="UniProtKB-KW"/>
</dbReference>
<keyword evidence="3" id="KW-0349">Heme</keyword>
<evidence type="ECO:0000256" key="7">
    <source>
        <dbReference type="ARBA" id="ARBA00023324"/>
    </source>
</evidence>
<keyword evidence="6" id="KW-0408">Iron</keyword>
<keyword evidence="4" id="KW-0479">Metal-binding</keyword>
<keyword evidence="7" id="KW-0376">Hydrogen peroxide</keyword>
<dbReference type="GO" id="GO:0042542">
    <property type="term" value="P:response to hydrogen peroxide"/>
    <property type="evidence" value="ECO:0007669"/>
    <property type="project" value="TreeGrafter"/>
</dbReference>
<dbReference type="InterPro" id="IPR011614">
    <property type="entry name" value="Catalase_core"/>
</dbReference>
<dbReference type="PROSITE" id="PS51402">
    <property type="entry name" value="CATALASE_3"/>
    <property type="match status" value="1"/>
</dbReference>
<feature type="domain" description="Catalase core" evidence="8">
    <location>
        <begin position="1"/>
        <end position="114"/>
    </location>
</feature>
<dbReference type="GO" id="GO:0020037">
    <property type="term" value="F:heme binding"/>
    <property type="evidence" value="ECO:0007669"/>
    <property type="project" value="InterPro"/>
</dbReference>
<dbReference type="GO" id="GO:0004096">
    <property type="term" value="F:catalase activity"/>
    <property type="evidence" value="ECO:0007669"/>
    <property type="project" value="InterPro"/>
</dbReference>
<organism evidence="9">
    <name type="scientific">marine sediment metagenome</name>
    <dbReference type="NCBI Taxonomy" id="412755"/>
    <lineage>
        <taxon>unclassified sequences</taxon>
        <taxon>metagenomes</taxon>
        <taxon>ecological metagenomes</taxon>
    </lineage>
</organism>
<dbReference type="GO" id="GO:0042744">
    <property type="term" value="P:hydrogen peroxide catabolic process"/>
    <property type="evidence" value="ECO:0007669"/>
    <property type="project" value="UniProtKB-KW"/>
</dbReference>
<reference evidence="9" key="1">
    <citation type="journal article" date="2015" name="Nature">
        <title>Complex archaea that bridge the gap between prokaryotes and eukaryotes.</title>
        <authorList>
            <person name="Spang A."/>
            <person name="Saw J.H."/>
            <person name="Jorgensen S.L."/>
            <person name="Zaremba-Niedzwiedzka K."/>
            <person name="Martijn J."/>
            <person name="Lind A.E."/>
            <person name="van Eijk R."/>
            <person name="Schleper C."/>
            <person name="Guy L."/>
            <person name="Ettema T.J."/>
        </authorList>
    </citation>
    <scope>NUCLEOTIDE SEQUENCE</scope>
</reference>
<dbReference type="Pfam" id="PF00199">
    <property type="entry name" value="Catalase"/>
    <property type="match status" value="1"/>
</dbReference>
<dbReference type="InterPro" id="IPR010582">
    <property type="entry name" value="Catalase_immune_responsive"/>
</dbReference>
<evidence type="ECO:0000256" key="5">
    <source>
        <dbReference type="ARBA" id="ARBA00023002"/>
    </source>
</evidence>
<dbReference type="EMBL" id="LAZR01024178">
    <property type="protein sequence ID" value="KKL76043.1"/>
    <property type="molecule type" value="Genomic_DNA"/>
</dbReference>
<accession>A0A0F9EPJ9</accession>
<keyword evidence="2" id="KW-0575">Peroxidase</keyword>
<evidence type="ECO:0000313" key="9">
    <source>
        <dbReference type="EMBL" id="KKL76043.1"/>
    </source>
</evidence>
<name>A0A0F9EPJ9_9ZZZZ</name>